<comment type="caution">
    <text evidence="1">The sequence shown here is derived from an EMBL/GenBank/DDBJ whole genome shotgun (WGS) entry which is preliminary data.</text>
</comment>
<dbReference type="Proteomes" id="UP001157418">
    <property type="component" value="Unassembled WGS sequence"/>
</dbReference>
<organism evidence="1 2">
    <name type="scientific">Lactuca virosa</name>
    <dbReference type="NCBI Taxonomy" id="75947"/>
    <lineage>
        <taxon>Eukaryota</taxon>
        <taxon>Viridiplantae</taxon>
        <taxon>Streptophyta</taxon>
        <taxon>Embryophyta</taxon>
        <taxon>Tracheophyta</taxon>
        <taxon>Spermatophyta</taxon>
        <taxon>Magnoliopsida</taxon>
        <taxon>eudicotyledons</taxon>
        <taxon>Gunneridae</taxon>
        <taxon>Pentapetalae</taxon>
        <taxon>asterids</taxon>
        <taxon>campanulids</taxon>
        <taxon>Asterales</taxon>
        <taxon>Asteraceae</taxon>
        <taxon>Cichorioideae</taxon>
        <taxon>Cichorieae</taxon>
        <taxon>Lactucinae</taxon>
        <taxon>Lactuca</taxon>
    </lineage>
</organism>
<sequence length="158" mass="17430">MLLESGYNIGEIEGSKGITMPLDNMTPVELELQDQEGHPDDVEVFADDEVDDVQVDEIVDDVEVVNDVQVDEVVDDVQVDDVEVFADDEGVDEVQVEAGIEAAVEGVDDIVDNLPNLSTKPLHRKRKPSKKILKLKLKKTVYDKDGSDSNATKPIKLD</sequence>
<dbReference type="AlphaFoldDB" id="A0AAU9MZS0"/>
<keyword evidence="2" id="KW-1185">Reference proteome</keyword>
<proteinExistence type="predicted"/>
<dbReference type="EMBL" id="CAKMRJ010003334">
    <property type="protein sequence ID" value="CAH1433329.1"/>
    <property type="molecule type" value="Genomic_DNA"/>
</dbReference>
<evidence type="ECO:0000313" key="2">
    <source>
        <dbReference type="Proteomes" id="UP001157418"/>
    </source>
</evidence>
<name>A0AAU9MZS0_9ASTR</name>
<reference evidence="1 2" key="1">
    <citation type="submission" date="2022-01" db="EMBL/GenBank/DDBJ databases">
        <authorList>
            <person name="Xiong W."/>
            <person name="Schranz E."/>
        </authorList>
    </citation>
    <scope>NUCLEOTIDE SEQUENCE [LARGE SCALE GENOMIC DNA]</scope>
</reference>
<accession>A0AAU9MZS0</accession>
<protein>
    <submittedName>
        <fullName evidence="1">Uncharacterized protein</fullName>
    </submittedName>
</protein>
<evidence type="ECO:0000313" key="1">
    <source>
        <dbReference type="EMBL" id="CAH1433329.1"/>
    </source>
</evidence>
<gene>
    <name evidence="1" type="ORF">LVIROSA_LOCUS19924</name>
</gene>